<dbReference type="Gene3D" id="3.40.50.880">
    <property type="match status" value="1"/>
</dbReference>
<proteinExistence type="predicted"/>
<evidence type="ECO:0000259" key="1">
    <source>
        <dbReference type="Pfam" id="PF08532"/>
    </source>
</evidence>
<gene>
    <name evidence="2" type="ORF">ACFQ47_02305</name>
</gene>
<comment type="caution">
    <text evidence="2">The sequence shown here is derived from an EMBL/GenBank/DDBJ whole genome shotgun (WGS) entry which is preliminary data.</text>
</comment>
<protein>
    <submittedName>
        <fullName evidence="2">Beta-galactosidase trimerization domain-containing protein</fullName>
    </submittedName>
</protein>
<keyword evidence="3" id="KW-1185">Reference proteome</keyword>
<dbReference type="CDD" id="cd03143">
    <property type="entry name" value="A4_beta-galactosidase_middle_domain"/>
    <property type="match status" value="1"/>
</dbReference>
<dbReference type="EMBL" id="JBHTOG010000009">
    <property type="protein sequence ID" value="MFD1431519.1"/>
    <property type="molecule type" value="Genomic_DNA"/>
</dbReference>
<dbReference type="SUPFAM" id="SSF51445">
    <property type="entry name" value="(Trans)glycosidases"/>
    <property type="match status" value="1"/>
</dbReference>
<dbReference type="InterPro" id="IPR013738">
    <property type="entry name" value="Beta_galactosidase_Trimer"/>
</dbReference>
<dbReference type="Pfam" id="PF08532">
    <property type="entry name" value="Glyco_hydro_42M"/>
    <property type="match status" value="1"/>
</dbReference>
<dbReference type="Gene3D" id="3.20.20.80">
    <property type="entry name" value="Glycosidases"/>
    <property type="match status" value="1"/>
</dbReference>
<evidence type="ECO:0000313" key="2">
    <source>
        <dbReference type="EMBL" id="MFD1431519.1"/>
    </source>
</evidence>
<dbReference type="InterPro" id="IPR029062">
    <property type="entry name" value="Class_I_gatase-like"/>
</dbReference>
<reference evidence="3" key="1">
    <citation type="journal article" date="2019" name="Int. J. Syst. Evol. Microbiol.">
        <title>The Global Catalogue of Microorganisms (GCM) 10K type strain sequencing project: providing services to taxonomists for standard genome sequencing and annotation.</title>
        <authorList>
            <consortium name="The Broad Institute Genomics Platform"/>
            <consortium name="The Broad Institute Genome Sequencing Center for Infectious Disease"/>
            <person name="Wu L."/>
            <person name="Ma J."/>
        </authorList>
    </citation>
    <scope>NUCLEOTIDE SEQUENCE [LARGE SCALE GENOMIC DNA]</scope>
    <source>
        <strain evidence="3">CCM 8947</strain>
    </source>
</reference>
<dbReference type="RefSeq" id="WP_164510144.1">
    <property type="nucleotide sequence ID" value="NZ_JBHTOG010000009.1"/>
</dbReference>
<dbReference type="InterPro" id="IPR017853">
    <property type="entry name" value="GH"/>
</dbReference>
<accession>A0ABW4CKZ2</accession>
<organism evidence="2 3">
    <name type="scientific">Lacticaseibacillus yichunensis</name>
    <dbReference type="NCBI Taxonomy" id="2486015"/>
    <lineage>
        <taxon>Bacteria</taxon>
        <taxon>Bacillati</taxon>
        <taxon>Bacillota</taxon>
        <taxon>Bacilli</taxon>
        <taxon>Lactobacillales</taxon>
        <taxon>Lactobacillaceae</taxon>
        <taxon>Lacticaseibacillus</taxon>
    </lineage>
</organism>
<evidence type="ECO:0000313" key="3">
    <source>
        <dbReference type="Proteomes" id="UP001597192"/>
    </source>
</evidence>
<dbReference type="Pfam" id="PF14871">
    <property type="entry name" value="GHL6"/>
    <property type="match status" value="1"/>
</dbReference>
<feature type="domain" description="Beta-galactosidase trimerisation" evidence="1">
    <location>
        <begin position="375"/>
        <end position="426"/>
    </location>
</feature>
<sequence length="633" mass="70737">MKLNQRQIHLDFHTSQYIPEVGAAFDADAFAATFKAADVNSVTVFARDHHGWIYYPSERFAEIVHPHLVQRDLLLQQIDALHARDIRAPIYVTVQWDHVIMREHPEWLCRDPDGEPINTQNTPEPNFYDFVCLSSPYRDYLKRFVHDVIDVAGAERVDGFFFDIVLPVPCDCVYCQAQMARRGIDHTDAEARLAYSLEMLHEFKLEMYQLIETRVKDASIFFNSSTISPAVKQDLAATTHLEIESLPSGGWGYDHFPVTARYARTLGKPLVGMTGKFHTYWGDFNSLKEASALAYEVQLMLALNVDAVSIGDQMDPTGKLSPAAYDLIGGVYHQVAALAPHLAGDVPTVETAVLIPPVPPGIDVAMAVIGVKNLLTELNVQFDFIDADTPLTHYRLVIVPEGVPYSKALSLKLRAFKETGGALISSGGGMLNERSTLFGLTRHGDDRWQRSFIVANDVIGQALPKEPLVMYLQAIAVQAAGATPLLETRRPYFNREGKTFISHQHAPATEKAGQPALWRYENTFTLTHPLFTIYAQYRPAWLKVMFRDLLRLALPNQLVHHDGPATLQVYVNGNADRHVSHVHLLNYVIVKQASKLYTVDPAYLTAQLTIDLTVRTQTVKAVTGLINGSGIAW</sequence>
<dbReference type="Proteomes" id="UP001597192">
    <property type="component" value="Unassembled WGS sequence"/>
</dbReference>
<dbReference type="InterPro" id="IPR028212">
    <property type="entry name" value="GHL6"/>
</dbReference>
<name>A0ABW4CKZ2_9LACO</name>
<dbReference type="SUPFAM" id="SSF52317">
    <property type="entry name" value="Class I glutamine amidotransferase-like"/>
    <property type="match status" value="1"/>
</dbReference>